<dbReference type="PANTHER" id="PTHR42852">
    <property type="entry name" value="THIOL:DISULFIDE INTERCHANGE PROTEIN DSBE"/>
    <property type="match status" value="1"/>
</dbReference>
<accession>A0A1I2DTR7</accession>
<dbReference type="OrthoDB" id="9794348at2"/>
<evidence type="ECO:0000259" key="1">
    <source>
        <dbReference type="PROSITE" id="PS51352"/>
    </source>
</evidence>
<protein>
    <submittedName>
        <fullName evidence="2">AhpC/TSA family protein</fullName>
    </submittedName>
</protein>
<dbReference type="GO" id="GO:0016491">
    <property type="term" value="F:oxidoreductase activity"/>
    <property type="evidence" value="ECO:0007669"/>
    <property type="project" value="InterPro"/>
</dbReference>
<dbReference type="CDD" id="cd02966">
    <property type="entry name" value="TlpA_like_family"/>
    <property type="match status" value="1"/>
</dbReference>
<gene>
    <name evidence="2" type="ORF">SAMN05444380_12023</name>
</gene>
<dbReference type="Proteomes" id="UP000181976">
    <property type="component" value="Unassembled WGS sequence"/>
</dbReference>
<dbReference type="SUPFAM" id="SSF52833">
    <property type="entry name" value="Thioredoxin-like"/>
    <property type="match status" value="1"/>
</dbReference>
<dbReference type="InterPro" id="IPR013766">
    <property type="entry name" value="Thioredoxin_domain"/>
</dbReference>
<sequence>MNRFKIILLFFLLGWLPVTGQTVPEVNFSQFEPWLKKNNDTTYVINFWATWCKPCVEELPGFLKAAADLKNEKVKFIFVSLDFPTQKESRLLPFIEEHAMNEQVILLNDPASNQWIPKVDPQWSGAIPATLIYKGKNKRFHEGSLSYDELITIIKSK</sequence>
<dbReference type="InterPro" id="IPR000866">
    <property type="entry name" value="AhpC/TSA"/>
</dbReference>
<organism evidence="2 3">
    <name type="scientific">Thermophagus xiamenensis</name>
    <dbReference type="NCBI Taxonomy" id="385682"/>
    <lineage>
        <taxon>Bacteria</taxon>
        <taxon>Pseudomonadati</taxon>
        <taxon>Bacteroidota</taxon>
        <taxon>Bacteroidia</taxon>
        <taxon>Marinilabiliales</taxon>
        <taxon>Marinilabiliaceae</taxon>
        <taxon>Thermophagus</taxon>
    </lineage>
</organism>
<dbReference type="InParanoid" id="A0A1I2DTR7"/>
<dbReference type="PROSITE" id="PS51352">
    <property type="entry name" value="THIOREDOXIN_2"/>
    <property type="match status" value="1"/>
</dbReference>
<dbReference type="Gene3D" id="3.40.30.10">
    <property type="entry name" value="Glutaredoxin"/>
    <property type="match status" value="1"/>
</dbReference>
<name>A0A1I2DTR7_9BACT</name>
<evidence type="ECO:0000313" key="2">
    <source>
        <dbReference type="EMBL" id="SFE83965.1"/>
    </source>
</evidence>
<dbReference type="PANTHER" id="PTHR42852:SF13">
    <property type="entry name" value="PROTEIN DIPZ"/>
    <property type="match status" value="1"/>
</dbReference>
<dbReference type="InterPro" id="IPR036249">
    <property type="entry name" value="Thioredoxin-like_sf"/>
</dbReference>
<dbReference type="STRING" id="385682.SAMN05444380_12023"/>
<dbReference type="Pfam" id="PF00578">
    <property type="entry name" value="AhpC-TSA"/>
    <property type="match status" value="1"/>
</dbReference>
<feature type="domain" description="Thioredoxin" evidence="1">
    <location>
        <begin position="12"/>
        <end position="157"/>
    </location>
</feature>
<dbReference type="GO" id="GO:0016209">
    <property type="term" value="F:antioxidant activity"/>
    <property type="evidence" value="ECO:0007669"/>
    <property type="project" value="InterPro"/>
</dbReference>
<dbReference type="RefSeq" id="WP_010526558.1">
    <property type="nucleotide sequence ID" value="NZ_AFSL01000012.1"/>
</dbReference>
<reference evidence="2 3" key="1">
    <citation type="submission" date="2016-10" db="EMBL/GenBank/DDBJ databases">
        <authorList>
            <person name="de Groot N.N."/>
        </authorList>
    </citation>
    <scope>NUCLEOTIDE SEQUENCE [LARGE SCALE GENOMIC DNA]</scope>
    <source>
        <strain evidence="2 3">DSM 19012</strain>
    </source>
</reference>
<evidence type="ECO:0000313" key="3">
    <source>
        <dbReference type="Proteomes" id="UP000181976"/>
    </source>
</evidence>
<dbReference type="EMBL" id="FONA01000020">
    <property type="protein sequence ID" value="SFE83965.1"/>
    <property type="molecule type" value="Genomic_DNA"/>
</dbReference>
<keyword evidence="3" id="KW-1185">Reference proteome</keyword>
<dbReference type="InterPro" id="IPR050553">
    <property type="entry name" value="Thioredoxin_ResA/DsbE_sf"/>
</dbReference>
<dbReference type="eggNOG" id="COG0526">
    <property type="taxonomic scope" value="Bacteria"/>
</dbReference>
<dbReference type="AlphaFoldDB" id="A0A1I2DTR7"/>
<proteinExistence type="predicted"/>